<name>A0A072PFG1_9EURO</name>
<gene>
    <name evidence="1" type="ORF">A1O9_06438</name>
</gene>
<dbReference type="STRING" id="1182545.A0A072PFG1"/>
<dbReference type="AlphaFoldDB" id="A0A072PFG1"/>
<dbReference type="GeneID" id="25281355"/>
<dbReference type="Gene3D" id="3.10.180.10">
    <property type="entry name" value="2,3-Dihydroxybiphenyl 1,2-Dioxygenase, domain 1"/>
    <property type="match status" value="1"/>
</dbReference>
<keyword evidence="1" id="KW-0456">Lyase</keyword>
<proteinExistence type="predicted"/>
<dbReference type="RefSeq" id="XP_013261102.1">
    <property type="nucleotide sequence ID" value="XM_013405648.1"/>
</dbReference>
<sequence>MPVDHTSLAVPLSKVELEVAFFLAAYAHMGFKDAIRPVPGVVGLGDETGCFLWISGFDSKFNPISDDAHIFRTHLALSAKDRTQVDTFYAEGLKAGGKDNGKPGLRVEYHPNYYGAFLISPGGHNIEAVTHTPPPNAQ</sequence>
<reference evidence="1 2" key="1">
    <citation type="submission" date="2013-03" db="EMBL/GenBank/DDBJ databases">
        <title>The Genome Sequence of Exophiala aquamarina CBS 119918.</title>
        <authorList>
            <consortium name="The Broad Institute Genomics Platform"/>
            <person name="Cuomo C."/>
            <person name="de Hoog S."/>
            <person name="Gorbushina A."/>
            <person name="Walker B."/>
            <person name="Young S.K."/>
            <person name="Zeng Q."/>
            <person name="Gargeya S."/>
            <person name="Fitzgerald M."/>
            <person name="Haas B."/>
            <person name="Abouelleil A."/>
            <person name="Allen A.W."/>
            <person name="Alvarado L."/>
            <person name="Arachchi H.M."/>
            <person name="Berlin A.M."/>
            <person name="Chapman S.B."/>
            <person name="Gainer-Dewar J."/>
            <person name="Goldberg J."/>
            <person name="Griggs A."/>
            <person name="Gujja S."/>
            <person name="Hansen M."/>
            <person name="Howarth C."/>
            <person name="Imamovic A."/>
            <person name="Ireland A."/>
            <person name="Larimer J."/>
            <person name="McCowan C."/>
            <person name="Murphy C."/>
            <person name="Pearson M."/>
            <person name="Poon T.W."/>
            <person name="Priest M."/>
            <person name="Roberts A."/>
            <person name="Saif S."/>
            <person name="Shea T."/>
            <person name="Sisk P."/>
            <person name="Sykes S."/>
            <person name="Wortman J."/>
            <person name="Nusbaum C."/>
            <person name="Birren B."/>
        </authorList>
    </citation>
    <scope>NUCLEOTIDE SEQUENCE [LARGE SCALE GENOMIC DNA]</scope>
    <source>
        <strain evidence="1 2">CBS 119918</strain>
    </source>
</reference>
<keyword evidence="2" id="KW-1185">Reference proteome</keyword>
<evidence type="ECO:0000313" key="1">
    <source>
        <dbReference type="EMBL" id="KEF58512.1"/>
    </source>
</evidence>
<dbReference type="InterPro" id="IPR029068">
    <property type="entry name" value="Glyas_Bleomycin-R_OHBP_Dase"/>
</dbReference>
<dbReference type="CDD" id="cd07262">
    <property type="entry name" value="VOC_like"/>
    <property type="match status" value="1"/>
</dbReference>
<accession>A0A072PFG1</accession>
<dbReference type="GO" id="GO:0016829">
    <property type="term" value="F:lyase activity"/>
    <property type="evidence" value="ECO:0007669"/>
    <property type="project" value="UniProtKB-KW"/>
</dbReference>
<dbReference type="HOGENOM" id="CLU_046006_6_1_1"/>
<dbReference type="VEuPathDB" id="FungiDB:A1O9_06438"/>
<organism evidence="1 2">
    <name type="scientific">Exophiala aquamarina CBS 119918</name>
    <dbReference type="NCBI Taxonomy" id="1182545"/>
    <lineage>
        <taxon>Eukaryota</taxon>
        <taxon>Fungi</taxon>
        <taxon>Dikarya</taxon>
        <taxon>Ascomycota</taxon>
        <taxon>Pezizomycotina</taxon>
        <taxon>Eurotiomycetes</taxon>
        <taxon>Chaetothyriomycetidae</taxon>
        <taxon>Chaetothyriales</taxon>
        <taxon>Herpotrichiellaceae</taxon>
        <taxon>Exophiala</taxon>
    </lineage>
</organism>
<dbReference type="EMBL" id="AMGV01000004">
    <property type="protein sequence ID" value="KEF58512.1"/>
    <property type="molecule type" value="Genomic_DNA"/>
</dbReference>
<comment type="caution">
    <text evidence="1">The sequence shown here is derived from an EMBL/GenBank/DDBJ whole genome shotgun (WGS) entry which is preliminary data.</text>
</comment>
<dbReference type="PANTHER" id="PTHR35006:SF2">
    <property type="entry name" value="GLYOXALASE FAMILY PROTEIN (AFU_ORTHOLOGUE AFUA_5G14830)"/>
    <property type="match status" value="1"/>
</dbReference>
<protein>
    <submittedName>
        <fullName evidence="1">Lactoylglutathione lyase</fullName>
    </submittedName>
</protein>
<evidence type="ECO:0000313" key="2">
    <source>
        <dbReference type="Proteomes" id="UP000027920"/>
    </source>
</evidence>
<dbReference type="OrthoDB" id="10249419at2759"/>
<dbReference type="Proteomes" id="UP000027920">
    <property type="component" value="Unassembled WGS sequence"/>
</dbReference>
<dbReference type="PANTHER" id="PTHR35006">
    <property type="entry name" value="GLYOXALASE FAMILY PROTEIN (AFU_ORTHOLOGUE AFUA_5G14830)"/>
    <property type="match status" value="1"/>
</dbReference>
<dbReference type="SUPFAM" id="SSF54593">
    <property type="entry name" value="Glyoxalase/Bleomycin resistance protein/Dihydroxybiphenyl dioxygenase"/>
    <property type="match status" value="1"/>
</dbReference>